<dbReference type="RefSeq" id="WP_201848234.1">
    <property type="nucleotide sequence ID" value="NZ_JABBYC010000025.1"/>
</dbReference>
<organism evidence="2 3">
    <name type="scientific">Myceligenerans indicum</name>
    <dbReference type="NCBI Taxonomy" id="2593663"/>
    <lineage>
        <taxon>Bacteria</taxon>
        <taxon>Bacillati</taxon>
        <taxon>Actinomycetota</taxon>
        <taxon>Actinomycetes</taxon>
        <taxon>Micrococcales</taxon>
        <taxon>Promicromonosporaceae</taxon>
        <taxon>Myceligenerans</taxon>
    </lineage>
</organism>
<sequence>MKHVAPKKKAGAVPVSRTIATVAIVTAAAGAATPAMAAELPHSDLGLDNLPTTDIVDLPDHDALVSGIQDVVAGPRGADLPGVKVPGLPADLADLGDAGAVVGMAEAAAGEAQAVAEGAMPASIAPVEQVAPNYSLPGFAGQGDAVQGALAAAEAVKGTAESATRGAPQAATAAAEPVVQGVMSQAGGVTGVAGVVDGATGATGVVDGAAGAVSGIPGDDIVGGVTGQVEDAATGVAPLGGVLGTAAGVVG</sequence>
<evidence type="ECO:0000313" key="2">
    <source>
        <dbReference type="EMBL" id="MBL0887307.1"/>
    </source>
</evidence>
<feature type="signal peptide" evidence="1">
    <location>
        <begin position="1"/>
        <end position="37"/>
    </location>
</feature>
<dbReference type="EMBL" id="JABBYC010000025">
    <property type="protein sequence ID" value="MBL0887307.1"/>
    <property type="molecule type" value="Genomic_DNA"/>
</dbReference>
<proteinExistence type="predicted"/>
<name>A0ABS1LM29_9MICO</name>
<evidence type="ECO:0000256" key="1">
    <source>
        <dbReference type="SAM" id="SignalP"/>
    </source>
</evidence>
<gene>
    <name evidence="2" type="ORF">HGK34_13650</name>
</gene>
<evidence type="ECO:0008006" key="4">
    <source>
        <dbReference type="Google" id="ProtNLM"/>
    </source>
</evidence>
<reference evidence="2 3" key="1">
    <citation type="journal article" date="2021" name="Arch. Microbiol.">
        <title>Myceligenerans indicum sp. nov., an actinobacterium isolated from mangrove sediment of Sundarbans, India.</title>
        <authorList>
            <person name="Asha K."/>
            <person name="Bhadury P."/>
        </authorList>
    </citation>
    <scope>NUCLEOTIDE SEQUENCE [LARGE SCALE GENOMIC DNA]</scope>
    <source>
        <strain evidence="2 3">I2</strain>
    </source>
</reference>
<feature type="chain" id="PRO_5046267471" description="ATP-binding protein" evidence="1">
    <location>
        <begin position="38"/>
        <end position="251"/>
    </location>
</feature>
<evidence type="ECO:0000313" key="3">
    <source>
        <dbReference type="Proteomes" id="UP000675409"/>
    </source>
</evidence>
<keyword evidence="3" id="KW-1185">Reference proteome</keyword>
<protein>
    <recommendedName>
        <fullName evidence="4">ATP-binding protein</fullName>
    </recommendedName>
</protein>
<accession>A0ABS1LM29</accession>
<comment type="caution">
    <text evidence="2">The sequence shown here is derived from an EMBL/GenBank/DDBJ whole genome shotgun (WGS) entry which is preliminary data.</text>
</comment>
<keyword evidence="1" id="KW-0732">Signal</keyword>
<dbReference type="Proteomes" id="UP000675409">
    <property type="component" value="Unassembled WGS sequence"/>
</dbReference>